<reference evidence="3 4" key="1">
    <citation type="submission" date="2023-11" db="EMBL/GenBank/DDBJ databases">
        <title>Paucibacter sp. nov., isolated from fresh soil in Korea.</title>
        <authorList>
            <person name="Le N.T.T."/>
        </authorList>
    </citation>
    <scope>NUCLEOTIDE SEQUENCE [LARGE SCALE GENOMIC DNA]</scope>
    <source>
        <strain evidence="3 4">R3-3</strain>
    </source>
</reference>
<name>A0ABU5DBB3_9BURK</name>
<accession>A0ABU5DBB3</accession>
<dbReference type="EMBL" id="JAXCLA010000001">
    <property type="protein sequence ID" value="MDY0743545.1"/>
    <property type="molecule type" value="Genomic_DNA"/>
</dbReference>
<dbReference type="SUPFAM" id="SSF56954">
    <property type="entry name" value="Outer membrane efflux proteins (OEP)"/>
    <property type="match status" value="1"/>
</dbReference>
<gene>
    <name evidence="3" type="ORF">SNE35_03470</name>
</gene>
<dbReference type="RefSeq" id="WP_320421440.1">
    <property type="nucleotide sequence ID" value="NZ_JAXCLA010000001.1"/>
</dbReference>
<proteinExistence type="inferred from homology"/>
<dbReference type="PANTHER" id="PTHR30203:SF25">
    <property type="entry name" value="OUTER MEMBRANE PROTEIN-RELATED"/>
    <property type="match status" value="1"/>
</dbReference>
<dbReference type="InterPro" id="IPR003423">
    <property type="entry name" value="OMP_efflux"/>
</dbReference>
<evidence type="ECO:0000313" key="3">
    <source>
        <dbReference type="EMBL" id="MDY0743545.1"/>
    </source>
</evidence>
<comment type="caution">
    <text evidence="3">The sequence shown here is derived from an EMBL/GenBank/DDBJ whole genome shotgun (WGS) entry which is preliminary data.</text>
</comment>
<keyword evidence="2" id="KW-0472">Membrane</keyword>
<dbReference type="PROSITE" id="PS51257">
    <property type="entry name" value="PROKAR_LIPOPROTEIN"/>
    <property type="match status" value="1"/>
</dbReference>
<feature type="chain" id="PRO_5045013877" evidence="2">
    <location>
        <begin position="24"/>
        <end position="485"/>
    </location>
</feature>
<dbReference type="Pfam" id="PF02321">
    <property type="entry name" value="OEP"/>
    <property type="match status" value="2"/>
</dbReference>
<keyword evidence="4" id="KW-1185">Reference proteome</keyword>
<protein>
    <submittedName>
        <fullName evidence="3">Efflux transporter outer membrane subunit</fullName>
    </submittedName>
</protein>
<evidence type="ECO:0000313" key="4">
    <source>
        <dbReference type="Proteomes" id="UP001285263"/>
    </source>
</evidence>
<organism evidence="3 4">
    <name type="scientific">Roseateles agri</name>
    <dbReference type="NCBI Taxonomy" id="3098619"/>
    <lineage>
        <taxon>Bacteria</taxon>
        <taxon>Pseudomonadati</taxon>
        <taxon>Pseudomonadota</taxon>
        <taxon>Betaproteobacteria</taxon>
        <taxon>Burkholderiales</taxon>
        <taxon>Sphaerotilaceae</taxon>
        <taxon>Roseateles</taxon>
    </lineage>
</organism>
<keyword evidence="2" id="KW-0732">Signal</keyword>
<feature type="signal peptide" evidence="2">
    <location>
        <begin position="1"/>
        <end position="23"/>
    </location>
</feature>
<dbReference type="Proteomes" id="UP001285263">
    <property type="component" value="Unassembled WGS sequence"/>
</dbReference>
<dbReference type="Gene3D" id="1.20.1600.10">
    <property type="entry name" value="Outer membrane efflux proteins (OEP)"/>
    <property type="match status" value="1"/>
</dbReference>
<comment type="subcellular location">
    <subcellularLocation>
        <location evidence="2">Cell membrane</location>
        <topology evidence="2">Lipid-anchor</topology>
    </subcellularLocation>
</comment>
<keyword evidence="2" id="KW-0449">Lipoprotein</keyword>
<dbReference type="NCBIfam" id="TIGR01845">
    <property type="entry name" value="outer_NodT"/>
    <property type="match status" value="1"/>
</dbReference>
<evidence type="ECO:0000256" key="2">
    <source>
        <dbReference type="RuleBase" id="RU362097"/>
    </source>
</evidence>
<dbReference type="Gene3D" id="2.20.200.10">
    <property type="entry name" value="Outer membrane efflux proteins (OEP)"/>
    <property type="match status" value="1"/>
</dbReference>
<keyword evidence="2" id="KW-0812">Transmembrane</keyword>
<dbReference type="InterPro" id="IPR010131">
    <property type="entry name" value="MdtP/NodT-like"/>
</dbReference>
<sequence length="485" mass="51422">MKTYRNTWTALAVATLLAACAHAPEAPPQVQPPAAHFSSEALLTHQAADMPAPALDDWWQGFQDPVLSRLVERALAQNLDLAAALARVEQARAAAQGAGAQRLPQVGVQGTLLTQRQSLKSPEGALASAFPGYEREQTLQSLGLGASWEADLAGGLRQGESAAVAEWQAAEAARMGARISVVAELADAYFLLRGAQARIAVAEAQIVTQQRLQALVQDRFDHGLATQGELAEARALLLQSRGLLPPLRTELAQQLHRIDVLAGDEAGSGAASLLAVPPAADVPMNIRIPALPADLTPAQMLGRRPDVIAAQRQLDASQARIGVATAEYYPRLSLGGLLGGESLHGALFSSAAFQPQAFLGLHWRLFDFGRIDAEVAQAHGARAEALARLRQQMLRAGEDVEDSLVTLAQLEAQRALLVDEVDAHRAARDAAADAYRGGAVGLFEVLQEDRLLLTARDQLARLQAQRARAAVAAFRALGGGWTPAA</sequence>
<keyword evidence="2" id="KW-1134">Transmembrane beta strand</keyword>
<dbReference type="PANTHER" id="PTHR30203">
    <property type="entry name" value="OUTER MEMBRANE CATION EFFLUX PROTEIN"/>
    <property type="match status" value="1"/>
</dbReference>
<comment type="similarity">
    <text evidence="1 2">Belongs to the outer membrane factor (OMF) (TC 1.B.17) family.</text>
</comment>
<keyword evidence="2" id="KW-0564">Palmitate</keyword>
<evidence type="ECO:0000256" key="1">
    <source>
        <dbReference type="ARBA" id="ARBA00007613"/>
    </source>
</evidence>